<keyword evidence="5 16" id="KW-0820">tRNA-binding</keyword>
<dbReference type="InterPro" id="IPR009061">
    <property type="entry name" value="DNA-bd_dom_put_sf"/>
</dbReference>
<dbReference type="InterPro" id="IPR005121">
    <property type="entry name" value="Fdx_antiC-bd"/>
</dbReference>
<dbReference type="InterPro" id="IPR041616">
    <property type="entry name" value="PheRS_beta_core"/>
</dbReference>
<dbReference type="GO" id="GO:0000049">
    <property type="term" value="F:tRNA binding"/>
    <property type="evidence" value="ECO:0007669"/>
    <property type="project" value="UniProtKB-UniRule"/>
</dbReference>
<evidence type="ECO:0000256" key="11">
    <source>
        <dbReference type="ARBA" id="ARBA00022884"/>
    </source>
</evidence>
<keyword evidence="10 15" id="KW-0460">Magnesium</keyword>
<keyword evidence="9 15" id="KW-0067">ATP-binding</keyword>
<dbReference type="SUPFAM" id="SSF54991">
    <property type="entry name" value="Anticodon-binding domain of PheRS"/>
    <property type="match status" value="1"/>
</dbReference>
<dbReference type="SMART" id="SM00873">
    <property type="entry name" value="B3_4"/>
    <property type="match status" value="1"/>
</dbReference>
<comment type="subunit">
    <text evidence="3 15">Tetramer of two alpha and two beta subunits.</text>
</comment>
<dbReference type="RefSeq" id="WP_183305076.1">
    <property type="nucleotide sequence ID" value="NZ_JACIFD010000021.1"/>
</dbReference>
<keyword evidence="6 15" id="KW-0436">Ligase</keyword>
<keyword evidence="13 15" id="KW-0030">Aminoacyl-tRNA synthetase</keyword>
<keyword evidence="8 15" id="KW-0547">Nucleotide-binding</keyword>
<dbReference type="Proteomes" id="UP000571183">
    <property type="component" value="Unassembled WGS sequence"/>
</dbReference>
<reference evidence="20 21" key="1">
    <citation type="submission" date="2020-08" db="EMBL/GenBank/DDBJ databases">
        <title>Sequencing the genomes of 1000 actinobacteria strains.</title>
        <authorList>
            <person name="Klenk H.-P."/>
        </authorList>
    </citation>
    <scope>NUCLEOTIDE SEQUENCE [LARGE SCALE GENOMIC DNA]</scope>
    <source>
        <strain evidence="20 21">DSM 27064</strain>
    </source>
</reference>
<evidence type="ECO:0000256" key="9">
    <source>
        <dbReference type="ARBA" id="ARBA00022840"/>
    </source>
</evidence>
<feature type="binding site" evidence="15">
    <location>
        <position position="482"/>
    </location>
    <ligand>
        <name>Mg(2+)</name>
        <dbReference type="ChEBI" id="CHEBI:18420"/>
        <note>shared with alpha subunit</note>
    </ligand>
</feature>
<dbReference type="NCBIfam" id="TIGR00472">
    <property type="entry name" value="pheT_bact"/>
    <property type="match status" value="1"/>
</dbReference>
<dbReference type="GO" id="GO:0009328">
    <property type="term" value="C:phenylalanine-tRNA ligase complex"/>
    <property type="evidence" value="ECO:0007669"/>
    <property type="project" value="TreeGrafter"/>
</dbReference>
<proteinExistence type="inferred from homology"/>
<organism evidence="20 21">
    <name type="scientific">Canibacter oris</name>
    <dbReference type="NCBI Taxonomy" id="1365628"/>
    <lineage>
        <taxon>Bacteria</taxon>
        <taxon>Bacillati</taxon>
        <taxon>Actinomycetota</taxon>
        <taxon>Actinomycetes</taxon>
        <taxon>Micrococcales</taxon>
        <taxon>Microbacteriaceae</taxon>
        <taxon>Canibacter</taxon>
    </lineage>
</organism>
<evidence type="ECO:0000256" key="2">
    <source>
        <dbReference type="ARBA" id="ARBA00008653"/>
    </source>
</evidence>
<dbReference type="Gene3D" id="3.30.56.10">
    <property type="match status" value="2"/>
</dbReference>
<dbReference type="InterPro" id="IPR020825">
    <property type="entry name" value="Phe-tRNA_synthase-like_B3/B4"/>
</dbReference>
<comment type="similarity">
    <text evidence="2 15">Belongs to the phenylalanyl-tRNA synthetase beta subunit family. Type 1 subfamily.</text>
</comment>
<dbReference type="Gene3D" id="3.30.70.380">
    <property type="entry name" value="Ferrodoxin-fold anticodon-binding domain"/>
    <property type="match status" value="1"/>
</dbReference>
<comment type="cofactor">
    <cofactor evidence="15">
        <name>Mg(2+)</name>
        <dbReference type="ChEBI" id="CHEBI:18420"/>
    </cofactor>
    <text evidence="15">Binds 2 magnesium ions per tetramer.</text>
</comment>
<dbReference type="EC" id="6.1.1.20" evidence="15"/>
<evidence type="ECO:0000256" key="16">
    <source>
        <dbReference type="PROSITE-ProRule" id="PRU00209"/>
    </source>
</evidence>
<sequence>MRIPLSWLAEHVDLGADATLESVHAALVKVGFEEEDTHTFDLTGPIVIGEVLSREPEQHSNGKTVNWCQVRVAPEGEQAADGGADVRGIVCGAHNFEVGDKVIATLPGAVLPGGFAIAARKTYGHVSDGMLASARELGLGEDHDGIIVLRNLGLDAPVGTNALELLGLTDAAVEINVTPDRGYALSIRGVAREYANATGAKFVDPVPALAATAAAVNLQDFDLQLSDAAPLRGNPGARGFVVRLVTGVDATRPTPSWMVSRLALAGQRSVGLIADITNYVMLELGNPLHAYDAAKVQGGITVRRAAAGEQLVTLDGVTRELHPEDLVIADSSAVLALAGVMGSEHSKTTAATTDVLLEAATFDPVTVARSTRRHKLPSEASKRFARYVDPLLAAAAAQRAVELLVELGGGTATTVGAAMPAEYQPAPVILPKHYIAGLVGVAYTDEQVVTALTKIGCEVSDEGDSFAVTAPSWHADLTRPADLAEEVARICGFDLIPSQLPVAPSGRGLTREQLLRRKAANAVTAQGLTEVQNYPFSTQQQISSCDSEPLTAASAATARETAVKLANALDAKAAYMRKALLPGLLVCASRNTARGMQDLALVEFGTVWLAQQPLAELGTDSTPPIATALTATQVAELNASLPAQPRHAAALLTGAATPVGVGQAARNYDWADALAAAQNLARAVGAELTVTQGQHPAFHPGRCARLTIADELLGYAGELVPELVAAHHLPHRVAAYELDLDRLLELAPRAAQVSGISTYPAATQDVTLLVAAETPAAAIATSFTAGAGELLEDMQLVADYRGEGVAAGEKALTFALRFRAADRTLTAAEANEAKLAGVTAATAATGARIRD</sequence>
<dbReference type="SUPFAM" id="SSF50249">
    <property type="entry name" value="Nucleic acid-binding proteins"/>
    <property type="match status" value="1"/>
</dbReference>
<evidence type="ECO:0000256" key="7">
    <source>
        <dbReference type="ARBA" id="ARBA00022723"/>
    </source>
</evidence>
<evidence type="ECO:0000313" key="21">
    <source>
        <dbReference type="Proteomes" id="UP000571183"/>
    </source>
</evidence>
<dbReference type="Pfam" id="PF03483">
    <property type="entry name" value="B3_4"/>
    <property type="match status" value="1"/>
</dbReference>
<dbReference type="InterPro" id="IPR045864">
    <property type="entry name" value="aa-tRNA-synth_II/BPL/LPL"/>
</dbReference>
<dbReference type="PROSITE" id="PS50886">
    <property type="entry name" value="TRBD"/>
    <property type="match status" value="1"/>
</dbReference>
<evidence type="ECO:0000256" key="6">
    <source>
        <dbReference type="ARBA" id="ARBA00022598"/>
    </source>
</evidence>
<protein>
    <recommendedName>
        <fullName evidence="15">Phenylalanine--tRNA ligase beta subunit</fullName>
        <ecNumber evidence="15">6.1.1.20</ecNumber>
    </recommendedName>
    <alternativeName>
        <fullName evidence="15">Phenylalanyl-tRNA synthetase beta subunit</fullName>
        <shortName evidence="15">PheRS</shortName>
    </alternativeName>
</protein>
<evidence type="ECO:0000256" key="10">
    <source>
        <dbReference type="ARBA" id="ARBA00022842"/>
    </source>
</evidence>
<feature type="domain" description="FDX-ACB" evidence="18">
    <location>
        <begin position="757"/>
        <end position="850"/>
    </location>
</feature>
<evidence type="ECO:0000256" key="3">
    <source>
        <dbReference type="ARBA" id="ARBA00011209"/>
    </source>
</evidence>
<dbReference type="InterPro" id="IPR005146">
    <property type="entry name" value="B3/B4_tRNA-bd"/>
</dbReference>
<comment type="caution">
    <text evidence="20">The sequence shown here is derived from an EMBL/GenBank/DDBJ whole genome shotgun (WGS) entry which is preliminary data.</text>
</comment>
<dbReference type="AlphaFoldDB" id="A0A840DFN0"/>
<dbReference type="Gene3D" id="2.40.50.140">
    <property type="entry name" value="Nucleic acid-binding proteins"/>
    <property type="match status" value="1"/>
</dbReference>
<evidence type="ECO:0000256" key="1">
    <source>
        <dbReference type="ARBA" id="ARBA00004496"/>
    </source>
</evidence>
<dbReference type="SUPFAM" id="SSF46955">
    <property type="entry name" value="Putative DNA-binding domain"/>
    <property type="match status" value="1"/>
</dbReference>
<feature type="domain" description="TRNA-binding" evidence="17">
    <location>
        <begin position="40"/>
        <end position="163"/>
    </location>
</feature>
<evidence type="ECO:0000256" key="12">
    <source>
        <dbReference type="ARBA" id="ARBA00022917"/>
    </source>
</evidence>
<evidence type="ECO:0000313" key="20">
    <source>
        <dbReference type="EMBL" id="MBB4072221.1"/>
    </source>
</evidence>
<dbReference type="InterPro" id="IPR036690">
    <property type="entry name" value="Fdx_antiC-bd_sf"/>
</dbReference>
<evidence type="ECO:0000256" key="4">
    <source>
        <dbReference type="ARBA" id="ARBA00022490"/>
    </source>
</evidence>
<dbReference type="CDD" id="cd02796">
    <property type="entry name" value="tRNA_bind_bactPheRS"/>
    <property type="match status" value="1"/>
</dbReference>
<feature type="binding site" evidence="15">
    <location>
        <position position="485"/>
    </location>
    <ligand>
        <name>Mg(2+)</name>
        <dbReference type="ChEBI" id="CHEBI:18420"/>
        <note>shared with alpha subunit</note>
    </ligand>
</feature>
<dbReference type="PANTHER" id="PTHR10947:SF0">
    <property type="entry name" value="PHENYLALANINE--TRNA LIGASE BETA SUBUNIT"/>
    <property type="match status" value="1"/>
</dbReference>
<dbReference type="GO" id="GO:0004826">
    <property type="term" value="F:phenylalanine-tRNA ligase activity"/>
    <property type="evidence" value="ECO:0007669"/>
    <property type="project" value="UniProtKB-UniRule"/>
</dbReference>
<keyword evidence="12 15" id="KW-0648">Protein biosynthesis</keyword>
<dbReference type="Pfam" id="PF17759">
    <property type="entry name" value="tRNA_synthFbeta"/>
    <property type="match status" value="1"/>
</dbReference>
<dbReference type="InterPro" id="IPR005147">
    <property type="entry name" value="tRNA_synthase_B5-dom"/>
</dbReference>
<dbReference type="InterPro" id="IPR012340">
    <property type="entry name" value="NA-bd_OB-fold"/>
</dbReference>
<evidence type="ECO:0000256" key="13">
    <source>
        <dbReference type="ARBA" id="ARBA00023146"/>
    </source>
</evidence>
<dbReference type="EMBL" id="JACIFD010000021">
    <property type="protein sequence ID" value="MBB4072221.1"/>
    <property type="molecule type" value="Genomic_DNA"/>
</dbReference>
<evidence type="ECO:0000256" key="8">
    <source>
        <dbReference type="ARBA" id="ARBA00022741"/>
    </source>
</evidence>
<feature type="domain" description="B5" evidence="19">
    <location>
        <begin position="423"/>
        <end position="498"/>
    </location>
</feature>
<evidence type="ECO:0000259" key="17">
    <source>
        <dbReference type="PROSITE" id="PS50886"/>
    </source>
</evidence>
<evidence type="ECO:0000259" key="18">
    <source>
        <dbReference type="PROSITE" id="PS51447"/>
    </source>
</evidence>
<dbReference type="SUPFAM" id="SSF56037">
    <property type="entry name" value="PheT/TilS domain"/>
    <property type="match status" value="1"/>
</dbReference>
<dbReference type="InterPro" id="IPR002547">
    <property type="entry name" value="tRNA-bd_dom"/>
</dbReference>
<accession>A0A840DFN0</accession>
<dbReference type="PANTHER" id="PTHR10947">
    <property type="entry name" value="PHENYLALANYL-TRNA SYNTHETASE BETA CHAIN AND LEUCINE-RICH REPEAT-CONTAINING PROTEIN 47"/>
    <property type="match status" value="1"/>
</dbReference>
<dbReference type="GO" id="GO:0006432">
    <property type="term" value="P:phenylalanyl-tRNA aminoacylation"/>
    <property type="evidence" value="ECO:0007669"/>
    <property type="project" value="UniProtKB-UniRule"/>
</dbReference>
<dbReference type="GO" id="GO:0000287">
    <property type="term" value="F:magnesium ion binding"/>
    <property type="evidence" value="ECO:0007669"/>
    <property type="project" value="UniProtKB-UniRule"/>
</dbReference>
<gene>
    <name evidence="15" type="primary">pheT</name>
    <name evidence="20" type="ORF">F5897_001551</name>
</gene>
<dbReference type="PROSITE" id="PS51483">
    <property type="entry name" value="B5"/>
    <property type="match status" value="1"/>
</dbReference>
<evidence type="ECO:0000256" key="15">
    <source>
        <dbReference type="HAMAP-Rule" id="MF_00283"/>
    </source>
</evidence>
<feature type="binding site" evidence="15">
    <location>
        <position position="486"/>
    </location>
    <ligand>
        <name>Mg(2+)</name>
        <dbReference type="ChEBI" id="CHEBI:18420"/>
        <note>shared with alpha subunit</note>
    </ligand>
</feature>
<keyword evidence="21" id="KW-1185">Reference proteome</keyword>
<keyword evidence="4 15" id="KW-0963">Cytoplasm</keyword>
<dbReference type="GO" id="GO:0005524">
    <property type="term" value="F:ATP binding"/>
    <property type="evidence" value="ECO:0007669"/>
    <property type="project" value="UniProtKB-UniRule"/>
</dbReference>
<dbReference type="Pfam" id="PF03147">
    <property type="entry name" value="FDX-ACB"/>
    <property type="match status" value="1"/>
</dbReference>
<evidence type="ECO:0000259" key="19">
    <source>
        <dbReference type="PROSITE" id="PS51483"/>
    </source>
</evidence>
<dbReference type="HAMAP" id="MF_00283">
    <property type="entry name" value="Phe_tRNA_synth_beta1"/>
    <property type="match status" value="1"/>
</dbReference>
<keyword evidence="7 15" id="KW-0479">Metal-binding</keyword>
<evidence type="ECO:0000256" key="5">
    <source>
        <dbReference type="ARBA" id="ARBA00022555"/>
    </source>
</evidence>
<evidence type="ECO:0000256" key="14">
    <source>
        <dbReference type="ARBA" id="ARBA00049255"/>
    </source>
</evidence>
<dbReference type="SUPFAM" id="SSF55681">
    <property type="entry name" value="Class II aaRS and biotin synthetases"/>
    <property type="match status" value="1"/>
</dbReference>
<dbReference type="InterPro" id="IPR004532">
    <property type="entry name" value="Phe-tRNA-ligase_IIc_bsu_bact"/>
</dbReference>
<dbReference type="SMART" id="SM00874">
    <property type="entry name" value="B5"/>
    <property type="match status" value="1"/>
</dbReference>
<comment type="subcellular location">
    <subcellularLocation>
        <location evidence="1 15">Cytoplasm</location>
    </subcellularLocation>
</comment>
<name>A0A840DFN0_9MICO</name>
<dbReference type="Pfam" id="PF03484">
    <property type="entry name" value="B5"/>
    <property type="match status" value="1"/>
</dbReference>
<dbReference type="SMART" id="SM00896">
    <property type="entry name" value="FDX-ACB"/>
    <property type="match status" value="1"/>
</dbReference>
<dbReference type="InterPro" id="IPR033714">
    <property type="entry name" value="tRNA_bind_bactPheRS"/>
</dbReference>
<dbReference type="Gene3D" id="3.30.930.10">
    <property type="entry name" value="Bira Bifunctional Protein, Domain 2"/>
    <property type="match status" value="1"/>
</dbReference>
<keyword evidence="11 16" id="KW-0694">RNA-binding</keyword>
<dbReference type="InterPro" id="IPR045060">
    <property type="entry name" value="Phe-tRNA-ligase_IIc_bsu"/>
</dbReference>
<feature type="binding site" evidence="15">
    <location>
        <position position="476"/>
    </location>
    <ligand>
        <name>Mg(2+)</name>
        <dbReference type="ChEBI" id="CHEBI:18420"/>
        <note>shared with alpha subunit</note>
    </ligand>
</feature>
<comment type="catalytic activity">
    <reaction evidence="14 15">
        <text>tRNA(Phe) + L-phenylalanine + ATP = L-phenylalanyl-tRNA(Phe) + AMP + diphosphate + H(+)</text>
        <dbReference type="Rhea" id="RHEA:19413"/>
        <dbReference type="Rhea" id="RHEA-COMP:9668"/>
        <dbReference type="Rhea" id="RHEA-COMP:9699"/>
        <dbReference type="ChEBI" id="CHEBI:15378"/>
        <dbReference type="ChEBI" id="CHEBI:30616"/>
        <dbReference type="ChEBI" id="CHEBI:33019"/>
        <dbReference type="ChEBI" id="CHEBI:58095"/>
        <dbReference type="ChEBI" id="CHEBI:78442"/>
        <dbReference type="ChEBI" id="CHEBI:78531"/>
        <dbReference type="ChEBI" id="CHEBI:456215"/>
        <dbReference type="EC" id="6.1.1.20"/>
    </reaction>
</comment>
<dbReference type="Gene3D" id="3.50.40.10">
    <property type="entry name" value="Phenylalanyl-trna Synthetase, Chain B, domain 3"/>
    <property type="match status" value="1"/>
</dbReference>
<dbReference type="PROSITE" id="PS51447">
    <property type="entry name" value="FDX_ACB"/>
    <property type="match status" value="1"/>
</dbReference>